<feature type="compositionally biased region" description="Low complexity" evidence="11">
    <location>
        <begin position="88"/>
        <end position="158"/>
    </location>
</feature>
<evidence type="ECO:0000256" key="11">
    <source>
        <dbReference type="SAM" id="MobiDB-lite"/>
    </source>
</evidence>
<evidence type="ECO:0000313" key="14">
    <source>
        <dbReference type="EMBL" id="CCE81028.1"/>
    </source>
</evidence>
<dbReference type="Proteomes" id="UP000005222">
    <property type="component" value="Chromosome H"/>
</dbReference>
<evidence type="ECO:0000256" key="12">
    <source>
        <dbReference type="SAM" id="SignalP"/>
    </source>
</evidence>
<reference evidence="14" key="1">
    <citation type="submission" date="2011-10" db="EMBL/GenBank/DDBJ databases">
        <authorList>
            <person name="Genoscope - CEA"/>
        </authorList>
    </citation>
    <scope>NUCLEOTIDE SEQUENCE</scope>
</reference>
<sequence length="434" mass="44397">MKFSKTAISGLVLMAGASMAAPADTGCSTTQLHAHHKHRREVVYDYAYVTVTVDGNGSVIGGASSTQDQASTSTGESSAAPSQQNHGASSSSESAASSSGSTEPSSTASSSATTSAPSSSQSSSASSGNSGNSNQQSSSSSSSASSASSSSSSSGSSSLKGIIGDLKAFQDPNGEFQDGTISCSDFPTGQGVIRLDHLGFGGWSGIENSDGSTGGHCKEGSHCSYACQAGMSKTQYPSKQPGSGVSIGGLLCKNGKLYRTNTNSTHLCEWGENKARVVSELSDTVAICRTDYPGTENMVLPTVVEGGDSSILTVVNSETYYEWKGKPTTAQYYVNDAGVPWTTGCTWGHSGSGYGNWAPLNFGAGYSNGVAYLSLIPNPNNKKPLNFKVKIVPDGDDSVVSGNCTYADGKYNGDGTNGCTVGVTKGKAKFVLYK</sequence>
<dbReference type="OrthoDB" id="5339822at2759"/>
<dbReference type="GO" id="GO:0009277">
    <property type="term" value="C:fungal-type cell wall"/>
    <property type="evidence" value="ECO:0007669"/>
    <property type="project" value="TreeGrafter"/>
</dbReference>
<comment type="subcellular location">
    <subcellularLocation>
        <location evidence="1">Secreted</location>
        <location evidence="1">Cell wall</location>
    </subcellularLocation>
</comment>
<comment type="similarity">
    <text evidence="2">Belongs to the SUN family.</text>
</comment>
<dbReference type="GO" id="GO:0016798">
    <property type="term" value="F:hydrolase activity, acting on glycosyl bonds"/>
    <property type="evidence" value="ECO:0007669"/>
    <property type="project" value="UniProtKB-KW"/>
</dbReference>
<proteinExistence type="inferred from homology"/>
<feature type="signal peptide" evidence="12">
    <location>
        <begin position="1"/>
        <end position="20"/>
    </location>
</feature>
<dbReference type="PANTHER" id="PTHR31316:SF0">
    <property type="entry name" value="SECRETED BETA-GLUCOSIDASE SIM1-RELATED"/>
    <property type="match status" value="1"/>
</dbReference>
<evidence type="ECO:0000313" key="15">
    <source>
        <dbReference type="Proteomes" id="UP000005222"/>
    </source>
</evidence>
<gene>
    <name evidence="14" type="primary">Piso0_003367</name>
    <name evidence="13" type="ORF">GNLVRS01_PISO0G10764g</name>
    <name evidence="14" type="ORF">GNLVRS01_PISO0H10765g</name>
</gene>
<keyword evidence="15" id="KW-1185">Reference proteome</keyword>
<evidence type="ECO:0000313" key="13">
    <source>
        <dbReference type="EMBL" id="CCE80263.1"/>
    </source>
</evidence>
<evidence type="ECO:0000256" key="8">
    <source>
        <dbReference type="ARBA" id="ARBA00023295"/>
    </source>
</evidence>
<keyword evidence="9" id="KW-0961">Cell wall biogenesis/degradation</keyword>
<dbReference type="Pfam" id="PF03856">
    <property type="entry name" value="SUN"/>
    <property type="match status" value="1"/>
</dbReference>
<evidence type="ECO:0000256" key="1">
    <source>
        <dbReference type="ARBA" id="ARBA00004191"/>
    </source>
</evidence>
<keyword evidence="5 12" id="KW-0732">Signal</keyword>
<feature type="region of interest" description="Disordered" evidence="11">
    <location>
        <begin position="60"/>
        <end position="158"/>
    </location>
</feature>
<keyword evidence="10" id="KW-0624">Polysaccharide degradation</keyword>
<dbReference type="FunCoup" id="G8YHX6">
    <property type="interactions" value="102"/>
</dbReference>
<evidence type="ECO:0000256" key="10">
    <source>
        <dbReference type="ARBA" id="ARBA00023326"/>
    </source>
</evidence>
<keyword evidence="6" id="KW-0378">Hydrolase</keyword>
<reference evidence="15" key="2">
    <citation type="journal article" date="2012" name="G3 (Bethesda)">
        <title>Pichia sorbitophila, an interspecies yeast hybrid reveals early steps of genome resolution following polyploidization.</title>
        <authorList>
            <person name="Leh Louis V."/>
            <person name="Despons L."/>
            <person name="Friedrich A."/>
            <person name="Martin T."/>
            <person name="Durrens P."/>
            <person name="Casaregola S."/>
            <person name="Neuveglise C."/>
            <person name="Fairhead C."/>
            <person name="Marck C."/>
            <person name="Cruz J.A."/>
            <person name="Straub M.L."/>
            <person name="Kugler V."/>
            <person name="Sacerdot C."/>
            <person name="Uzunov Z."/>
            <person name="Thierry A."/>
            <person name="Weiss S."/>
            <person name="Bleykasten C."/>
            <person name="De Montigny J."/>
            <person name="Jacques N."/>
            <person name="Jung P."/>
            <person name="Lemaire M."/>
            <person name="Mallet S."/>
            <person name="Morel G."/>
            <person name="Richard G.F."/>
            <person name="Sarkar A."/>
            <person name="Savel G."/>
            <person name="Schacherer J."/>
            <person name="Seret M.L."/>
            <person name="Talla E."/>
            <person name="Samson G."/>
            <person name="Jubin C."/>
            <person name="Poulain J."/>
            <person name="Vacherie B."/>
            <person name="Barbe V."/>
            <person name="Pelletier E."/>
            <person name="Sherman D.J."/>
            <person name="Westhof E."/>
            <person name="Weissenbach J."/>
            <person name="Baret P.V."/>
            <person name="Wincker P."/>
            <person name="Gaillardin C."/>
            <person name="Dujon B."/>
            <person name="Souciet J.L."/>
        </authorList>
    </citation>
    <scope>NUCLEOTIDE SEQUENCE [LARGE SCALE GENOMIC DNA]</scope>
    <source>
        <strain evidence="15">ATCC MYA-4447 / BCRC 22081 / CBS 7064 / NBRC 10061 / NRRL Y-12695</strain>
    </source>
</reference>
<dbReference type="InterPro" id="IPR051526">
    <property type="entry name" value="Beta-Glucosidase_SUN"/>
</dbReference>
<evidence type="ECO:0000256" key="3">
    <source>
        <dbReference type="ARBA" id="ARBA00022512"/>
    </source>
</evidence>
<dbReference type="EMBL" id="FO082053">
    <property type="protein sequence ID" value="CCE80263.1"/>
    <property type="molecule type" value="Genomic_DNA"/>
</dbReference>
<keyword evidence="8" id="KW-0326">Glycosidase</keyword>
<dbReference type="eggNOG" id="ENOG502QPVV">
    <property type="taxonomic scope" value="Eukaryota"/>
</dbReference>
<dbReference type="InterPro" id="IPR005556">
    <property type="entry name" value="SUN"/>
</dbReference>
<dbReference type="EMBL" id="FO082052">
    <property type="protein sequence ID" value="CCE81028.1"/>
    <property type="molecule type" value="Genomic_DNA"/>
</dbReference>
<keyword evidence="7" id="KW-0119">Carbohydrate metabolism</keyword>
<dbReference type="GO" id="GO:0031505">
    <property type="term" value="P:fungal-type cell wall organization"/>
    <property type="evidence" value="ECO:0007669"/>
    <property type="project" value="TreeGrafter"/>
</dbReference>
<evidence type="ECO:0000256" key="6">
    <source>
        <dbReference type="ARBA" id="ARBA00022801"/>
    </source>
</evidence>
<evidence type="ECO:0000256" key="7">
    <source>
        <dbReference type="ARBA" id="ARBA00023277"/>
    </source>
</evidence>
<dbReference type="AlphaFoldDB" id="G8YHX6"/>
<dbReference type="PANTHER" id="PTHR31316">
    <property type="entry name" value="BETA-GLUCOSIDASE-LIKE PROTEIN NCA3, MITOCHONDRIAL-RELATED"/>
    <property type="match status" value="1"/>
</dbReference>
<dbReference type="Proteomes" id="UP000005222">
    <property type="component" value="Chromosome G"/>
</dbReference>
<dbReference type="STRING" id="559304.G8YHX6"/>
<dbReference type="GO" id="GO:0000272">
    <property type="term" value="P:polysaccharide catabolic process"/>
    <property type="evidence" value="ECO:0007669"/>
    <property type="project" value="UniProtKB-KW"/>
</dbReference>
<evidence type="ECO:0000256" key="2">
    <source>
        <dbReference type="ARBA" id="ARBA00010579"/>
    </source>
</evidence>
<feature type="chain" id="PRO_5007664975" evidence="12">
    <location>
        <begin position="21"/>
        <end position="434"/>
    </location>
</feature>
<name>G8YHX6_PICSO</name>
<protein>
    <submittedName>
        <fullName evidence="14">Piso0_003367 protein</fullName>
    </submittedName>
</protein>
<evidence type="ECO:0000256" key="9">
    <source>
        <dbReference type="ARBA" id="ARBA00023316"/>
    </source>
</evidence>
<dbReference type="InParanoid" id="G8YHX6"/>
<accession>G8YHX6</accession>
<dbReference type="GO" id="GO:0009986">
    <property type="term" value="C:cell surface"/>
    <property type="evidence" value="ECO:0007669"/>
    <property type="project" value="TreeGrafter"/>
</dbReference>
<evidence type="ECO:0000256" key="4">
    <source>
        <dbReference type="ARBA" id="ARBA00022525"/>
    </source>
</evidence>
<feature type="compositionally biased region" description="Low complexity" evidence="11">
    <location>
        <begin position="63"/>
        <end position="74"/>
    </location>
</feature>
<organism evidence="14 15">
    <name type="scientific">Pichia sorbitophila (strain ATCC MYA-4447 / BCRC 22081 / CBS 7064 / NBRC 10061 / NRRL Y-12695)</name>
    <name type="common">Hybrid yeast</name>
    <dbReference type="NCBI Taxonomy" id="559304"/>
    <lineage>
        <taxon>Eukaryota</taxon>
        <taxon>Fungi</taxon>
        <taxon>Dikarya</taxon>
        <taxon>Ascomycota</taxon>
        <taxon>Saccharomycotina</taxon>
        <taxon>Pichiomycetes</taxon>
        <taxon>Debaryomycetaceae</taxon>
        <taxon>Millerozyma</taxon>
    </lineage>
</organism>
<feature type="compositionally biased region" description="Polar residues" evidence="11">
    <location>
        <begin position="75"/>
        <end position="87"/>
    </location>
</feature>
<keyword evidence="4" id="KW-0964">Secreted</keyword>
<keyword evidence="3" id="KW-0134">Cell wall</keyword>
<evidence type="ECO:0000256" key="5">
    <source>
        <dbReference type="ARBA" id="ARBA00022729"/>
    </source>
</evidence>
<dbReference type="HOGENOM" id="CLU_033459_2_0_1"/>